<keyword evidence="2 8" id="KW-0963">Cytoplasm</keyword>
<dbReference type="SUPFAM" id="SSF56037">
    <property type="entry name" value="PheT/TilS domain"/>
    <property type="match status" value="1"/>
</dbReference>
<accession>A0A1M7BK07</accession>
<evidence type="ECO:0000313" key="10">
    <source>
        <dbReference type="EMBL" id="SHL55365.1"/>
    </source>
</evidence>
<feature type="domain" description="Lysidine-tRNA(Ile) synthetase C-terminal" evidence="9">
    <location>
        <begin position="367"/>
        <end position="440"/>
    </location>
</feature>
<dbReference type="SUPFAM" id="SSF52402">
    <property type="entry name" value="Adenine nucleotide alpha hydrolases-like"/>
    <property type="match status" value="1"/>
</dbReference>
<comment type="function">
    <text evidence="8">Ligates lysine onto the cytidine present at position 34 of the AUA codon-specific tRNA(Ile) that contains the anticodon CAU, in an ATP-dependent manner. Cytidine is converted to lysidine, thus changing the amino acid specificity of the tRNA from methionine to isoleucine.</text>
</comment>
<dbReference type="CDD" id="cd01992">
    <property type="entry name" value="TilS_N"/>
    <property type="match status" value="1"/>
</dbReference>
<sequence>MLDQVRQFIQEHALFNLETDTLLVAVSGGQDSVALAEVLHQLGAQFAVAHCHFGLRGDEADADEQFVRKLAKKYEVPYFAEFFQTKAFAEQEGISTQMAARALRYEWFERIRRTQGLTYVATAHHQRDAAETMLLNLTHGTGLAGLHGIPPKNGHIVRPLLGIGKPELFEYLVENQLMWREDASNDSPVYQRNRLRQEVLPVLRDINPNLDQTLQFTAERVGGAEEIVRRYVQDTAAEAQRTEADATYLDIRLLQKTAATALVLHELLRPFGFSFPVVKDMVAAFGAESGRRFESPTHRLVKDREQLVITPKNLTRFGTHQLQAGQEVLKIDGLHLRLELQEVTETFEVPRGKAVAALDADALKFPLIVRPWQEGDWFMPIGMKGKKKISDFLIDQKVPLNLKDNVQVLCSGDGKIAWVIGFRPDERFRVNDDTERVLVVKRM</sequence>
<dbReference type="NCBIfam" id="TIGR02433">
    <property type="entry name" value="lysidine_TilS_C"/>
    <property type="match status" value="1"/>
</dbReference>
<gene>
    <name evidence="8" type="primary">tilS</name>
    <name evidence="10" type="ORF">SAMN02746009_02946</name>
</gene>
<dbReference type="Proteomes" id="UP000183947">
    <property type="component" value="Unassembled WGS sequence"/>
</dbReference>
<comment type="similarity">
    <text evidence="8">Belongs to the tRNA(Ile)-lysidine synthase family.</text>
</comment>
<comment type="domain">
    <text evidence="8">The N-terminal region contains the highly conserved SGGXDS motif, predicted to be a P-loop motif involved in ATP binding.</text>
</comment>
<dbReference type="GO" id="GO:0006400">
    <property type="term" value="P:tRNA modification"/>
    <property type="evidence" value="ECO:0007669"/>
    <property type="project" value="UniProtKB-UniRule"/>
</dbReference>
<dbReference type="NCBIfam" id="TIGR02432">
    <property type="entry name" value="lysidine_TilS_N"/>
    <property type="match status" value="1"/>
</dbReference>
<dbReference type="Gene3D" id="3.40.50.620">
    <property type="entry name" value="HUPs"/>
    <property type="match status" value="1"/>
</dbReference>
<dbReference type="EMBL" id="FRAS01000016">
    <property type="protein sequence ID" value="SHL55365.1"/>
    <property type="molecule type" value="Genomic_DNA"/>
</dbReference>
<comment type="subcellular location">
    <subcellularLocation>
        <location evidence="1 8">Cytoplasm</location>
    </subcellularLocation>
</comment>
<dbReference type="InterPro" id="IPR012094">
    <property type="entry name" value="tRNA_Ile_lys_synt"/>
</dbReference>
<dbReference type="InterPro" id="IPR012796">
    <property type="entry name" value="Lysidine-tRNA-synth_C"/>
</dbReference>
<dbReference type="STRING" id="1121959.SAMN02746009_02946"/>
<dbReference type="InterPro" id="IPR012795">
    <property type="entry name" value="tRNA_Ile_lys_synt_N"/>
</dbReference>
<dbReference type="AlphaFoldDB" id="A0A1M7BK07"/>
<keyword evidence="4 8" id="KW-0819">tRNA processing</keyword>
<evidence type="ECO:0000256" key="5">
    <source>
        <dbReference type="ARBA" id="ARBA00022741"/>
    </source>
</evidence>
<dbReference type="RefSeq" id="WP_073286596.1">
    <property type="nucleotide sequence ID" value="NZ_FRAS01000016.1"/>
</dbReference>
<keyword evidence="11" id="KW-1185">Reference proteome</keyword>
<proteinExistence type="inferred from homology"/>
<protein>
    <recommendedName>
        <fullName evidence="8">tRNA(Ile)-lysidine synthase</fullName>
        <ecNumber evidence="8">6.3.4.19</ecNumber>
    </recommendedName>
    <alternativeName>
        <fullName evidence="8">tRNA(Ile)-2-lysyl-cytidine synthase</fullName>
    </alternativeName>
    <alternativeName>
        <fullName evidence="8">tRNA(Ile)-lysidine synthetase</fullName>
    </alternativeName>
</protein>
<dbReference type="PANTHER" id="PTHR43033">
    <property type="entry name" value="TRNA(ILE)-LYSIDINE SYNTHASE-RELATED"/>
    <property type="match status" value="1"/>
</dbReference>
<evidence type="ECO:0000256" key="4">
    <source>
        <dbReference type="ARBA" id="ARBA00022694"/>
    </source>
</evidence>
<feature type="binding site" evidence="8">
    <location>
        <begin position="27"/>
        <end position="32"/>
    </location>
    <ligand>
        <name>ATP</name>
        <dbReference type="ChEBI" id="CHEBI:30616"/>
    </ligand>
</feature>
<dbReference type="OrthoDB" id="9807403at2"/>
<dbReference type="InterPro" id="IPR014729">
    <property type="entry name" value="Rossmann-like_a/b/a_fold"/>
</dbReference>
<dbReference type="HAMAP" id="MF_01161">
    <property type="entry name" value="tRNA_Ile_lys_synt"/>
    <property type="match status" value="1"/>
</dbReference>
<keyword evidence="6 8" id="KW-0067">ATP-binding</keyword>
<reference evidence="11" key="1">
    <citation type="submission" date="2016-11" db="EMBL/GenBank/DDBJ databases">
        <authorList>
            <person name="Varghese N."/>
            <person name="Submissions S."/>
        </authorList>
    </citation>
    <scope>NUCLEOTIDE SEQUENCE [LARGE SCALE GENOMIC DNA]</scope>
    <source>
        <strain evidence="11">DSM 18569</strain>
    </source>
</reference>
<organism evidence="10 11">
    <name type="scientific">Hymenobacter psychrotolerans DSM 18569</name>
    <dbReference type="NCBI Taxonomy" id="1121959"/>
    <lineage>
        <taxon>Bacteria</taxon>
        <taxon>Pseudomonadati</taxon>
        <taxon>Bacteroidota</taxon>
        <taxon>Cytophagia</taxon>
        <taxon>Cytophagales</taxon>
        <taxon>Hymenobacteraceae</taxon>
        <taxon>Hymenobacter</taxon>
    </lineage>
</organism>
<dbReference type="EC" id="6.3.4.19" evidence="8"/>
<evidence type="ECO:0000256" key="8">
    <source>
        <dbReference type="HAMAP-Rule" id="MF_01161"/>
    </source>
</evidence>
<evidence type="ECO:0000259" key="9">
    <source>
        <dbReference type="SMART" id="SM00977"/>
    </source>
</evidence>
<keyword evidence="3 8" id="KW-0436">Ligase</keyword>
<dbReference type="GO" id="GO:0005737">
    <property type="term" value="C:cytoplasm"/>
    <property type="evidence" value="ECO:0007669"/>
    <property type="project" value="UniProtKB-SubCell"/>
</dbReference>
<evidence type="ECO:0000313" key="11">
    <source>
        <dbReference type="Proteomes" id="UP000183947"/>
    </source>
</evidence>
<evidence type="ECO:0000256" key="7">
    <source>
        <dbReference type="ARBA" id="ARBA00048539"/>
    </source>
</evidence>
<dbReference type="Pfam" id="PF11734">
    <property type="entry name" value="TilS_C"/>
    <property type="match status" value="1"/>
</dbReference>
<evidence type="ECO:0000256" key="1">
    <source>
        <dbReference type="ARBA" id="ARBA00004496"/>
    </source>
</evidence>
<dbReference type="GO" id="GO:0005524">
    <property type="term" value="F:ATP binding"/>
    <property type="evidence" value="ECO:0007669"/>
    <property type="project" value="UniProtKB-UniRule"/>
</dbReference>
<dbReference type="InterPro" id="IPR011063">
    <property type="entry name" value="TilS/TtcA_N"/>
</dbReference>
<dbReference type="GO" id="GO:0032267">
    <property type="term" value="F:tRNA(Ile)-lysidine synthase activity"/>
    <property type="evidence" value="ECO:0007669"/>
    <property type="project" value="UniProtKB-EC"/>
</dbReference>
<name>A0A1M7BK07_9BACT</name>
<evidence type="ECO:0000256" key="3">
    <source>
        <dbReference type="ARBA" id="ARBA00022598"/>
    </source>
</evidence>
<keyword evidence="5 8" id="KW-0547">Nucleotide-binding</keyword>
<dbReference type="PANTHER" id="PTHR43033:SF1">
    <property type="entry name" value="TRNA(ILE)-LYSIDINE SYNTHASE-RELATED"/>
    <property type="match status" value="1"/>
</dbReference>
<evidence type="ECO:0000256" key="2">
    <source>
        <dbReference type="ARBA" id="ARBA00022490"/>
    </source>
</evidence>
<dbReference type="Pfam" id="PF01171">
    <property type="entry name" value="ATP_bind_3"/>
    <property type="match status" value="1"/>
</dbReference>
<comment type="catalytic activity">
    <reaction evidence="7 8">
        <text>cytidine(34) in tRNA(Ile2) + L-lysine + ATP = lysidine(34) in tRNA(Ile2) + AMP + diphosphate + H(+)</text>
        <dbReference type="Rhea" id="RHEA:43744"/>
        <dbReference type="Rhea" id="RHEA-COMP:10625"/>
        <dbReference type="Rhea" id="RHEA-COMP:10670"/>
        <dbReference type="ChEBI" id="CHEBI:15378"/>
        <dbReference type="ChEBI" id="CHEBI:30616"/>
        <dbReference type="ChEBI" id="CHEBI:32551"/>
        <dbReference type="ChEBI" id="CHEBI:33019"/>
        <dbReference type="ChEBI" id="CHEBI:82748"/>
        <dbReference type="ChEBI" id="CHEBI:83665"/>
        <dbReference type="ChEBI" id="CHEBI:456215"/>
        <dbReference type="EC" id="6.3.4.19"/>
    </reaction>
</comment>
<evidence type="ECO:0000256" key="6">
    <source>
        <dbReference type="ARBA" id="ARBA00022840"/>
    </source>
</evidence>
<dbReference type="SMART" id="SM00977">
    <property type="entry name" value="TilS_C"/>
    <property type="match status" value="1"/>
</dbReference>